<keyword evidence="2" id="KW-0418">Kinase</keyword>
<reference evidence="2" key="1">
    <citation type="journal article" date="2023" name="GigaByte">
        <title>Genome assembly of the bearded iris, Iris pallida Lam.</title>
        <authorList>
            <person name="Bruccoleri R.E."/>
            <person name="Oakeley E.J."/>
            <person name="Faust A.M.E."/>
            <person name="Altorfer M."/>
            <person name="Dessus-Babus S."/>
            <person name="Burckhardt D."/>
            <person name="Oertli M."/>
            <person name="Naumann U."/>
            <person name="Petersen F."/>
            <person name="Wong J."/>
        </authorList>
    </citation>
    <scope>NUCLEOTIDE SEQUENCE</scope>
    <source>
        <strain evidence="2">GSM-AAB239-AS_SAM_17_03QT</strain>
    </source>
</reference>
<dbReference type="Proteomes" id="UP001140949">
    <property type="component" value="Unassembled WGS sequence"/>
</dbReference>
<evidence type="ECO:0000256" key="1">
    <source>
        <dbReference type="SAM" id="MobiDB-lite"/>
    </source>
</evidence>
<feature type="compositionally biased region" description="Basic residues" evidence="1">
    <location>
        <begin position="45"/>
        <end position="62"/>
    </location>
</feature>
<protein>
    <submittedName>
        <fullName evidence="2">Proline-rich receptor-like protein kinase PERK9</fullName>
    </submittedName>
</protein>
<comment type="caution">
    <text evidence="2">The sequence shown here is derived from an EMBL/GenBank/DDBJ whole genome shotgun (WGS) entry which is preliminary data.</text>
</comment>
<accession>A0AAX6F0V6</accession>
<organism evidence="2 3">
    <name type="scientific">Iris pallida</name>
    <name type="common">Sweet iris</name>
    <dbReference type="NCBI Taxonomy" id="29817"/>
    <lineage>
        <taxon>Eukaryota</taxon>
        <taxon>Viridiplantae</taxon>
        <taxon>Streptophyta</taxon>
        <taxon>Embryophyta</taxon>
        <taxon>Tracheophyta</taxon>
        <taxon>Spermatophyta</taxon>
        <taxon>Magnoliopsida</taxon>
        <taxon>Liliopsida</taxon>
        <taxon>Asparagales</taxon>
        <taxon>Iridaceae</taxon>
        <taxon>Iridoideae</taxon>
        <taxon>Irideae</taxon>
        <taxon>Iris</taxon>
    </lineage>
</organism>
<evidence type="ECO:0000313" key="2">
    <source>
        <dbReference type="EMBL" id="KAJ6809788.1"/>
    </source>
</evidence>
<keyword evidence="2" id="KW-0675">Receptor</keyword>
<keyword evidence="3" id="KW-1185">Reference proteome</keyword>
<gene>
    <name evidence="2" type="ORF">M6B38_163290</name>
</gene>
<reference evidence="2" key="2">
    <citation type="submission" date="2023-04" db="EMBL/GenBank/DDBJ databases">
        <authorList>
            <person name="Bruccoleri R.E."/>
            <person name="Oakeley E.J."/>
            <person name="Faust A.-M."/>
            <person name="Dessus-Babus S."/>
            <person name="Altorfer M."/>
            <person name="Burckhardt D."/>
            <person name="Oertli M."/>
            <person name="Naumann U."/>
            <person name="Petersen F."/>
            <person name="Wong J."/>
        </authorList>
    </citation>
    <scope>NUCLEOTIDE SEQUENCE</scope>
    <source>
        <strain evidence="2">GSM-AAB239-AS_SAM_17_03QT</strain>
        <tissue evidence="2">Leaf</tissue>
    </source>
</reference>
<feature type="compositionally biased region" description="Basic and acidic residues" evidence="1">
    <location>
        <begin position="1"/>
        <end position="32"/>
    </location>
</feature>
<dbReference type="GO" id="GO:0016301">
    <property type="term" value="F:kinase activity"/>
    <property type="evidence" value="ECO:0007669"/>
    <property type="project" value="UniProtKB-KW"/>
</dbReference>
<feature type="region of interest" description="Disordered" evidence="1">
    <location>
        <begin position="1"/>
        <end position="97"/>
    </location>
</feature>
<dbReference type="AlphaFoldDB" id="A0AAX6F0V6"/>
<name>A0AAX6F0V6_IRIPA</name>
<feature type="compositionally biased region" description="Gly residues" evidence="1">
    <location>
        <begin position="82"/>
        <end position="92"/>
    </location>
</feature>
<sequence length="115" mass="13087">MKNEPRKEGNMRSEDSGELGEKQRGGRDEATKKGARAARGGYGVHGRRQGARRVWRRWHTQARSRELRRGRAPSPARSRRWIGGGHGSGGGPAVEHKVDVCRRGWRGRLRPRRSW</sequence>
<proteinExistence type="predicted"/>
<evidence type="ECO:0000313" key="3">
    <source>
        <dbReference type="Proteomes" id="UP001140949"/>
    </source>
</evidence>
<dbReference type="EMBL" id="JANAVB010033011">
    <property type="protein sequence ID" value="KAJ6809788.1"/>
    <property type="molecule type" value="Genomic_DNA"/>
</dbReference>
<keyword evidence="2" id="KW-0808">Transferase</keyword>